<evidence type="ECO:0000313" key="8">
    <source>
        <dbReference type="Proteomes" id="UP000006727"/>
    </source>
</evidence>
<evidence type="ECO:0000256" key="4">
    <source>
        <dbReference type="SAM" id="SignalP"/>
    </source>
</evidence>
<reference evidence="6 8" key="2">
    <citation type="journal article" date="2018" name="Plant J.">
        <title>The Physcomitrella patens chromosome-scale assembly reveals moss genome structure and evolution.</title>
        <authorList>
            <person name="Lang D."/>
            <person name="Ullrich K.K."/>
            <person name="Murat F."/>
            <person name="Fuchs J."/>
            <person name="Jenkins J."/>
            <person name="Haas F.B."/>
            <person name="Piednoel M."/>
            <person name="Gundlach H."/>
            <person name="Van Bel M."/>
            <person name="Meyberg R."/>
            <person name="Vives C."/>
            <person name="Morata J."/>
            <person name="Symeonidi A."/>
            <person name="Hiss M."/>
            <person name="Muchero W."/>
            <person name="Kamisugi Y."/>
            <person name="Saleh O."/>
            <person name="Blanc G."/>
            <person name="Decker E.L."/>
            <person name="van Gessel N."/>
            <person name="Grimwood J."/>
            <person name="Hayes R.D."/>
            <person name="Graham S.W."/>
            <person name="Gunter L.E."/>
            <person name="McDaniel S.F."/>
            <person name="Hoernstein S.N.W."/>
            <person name="Larsson A."/>
            <person name="Li F.W."/>
            <person name="Perroud P.F."/>
            <person name="Phillips J."/>
            <person name="Ranjan P."/>
            <person name="Rokshar D.S."/>
            <person name="Rothfels C.J."/>
            <person name="Schneider L."/>
            <person name="Shu S."/>
            <person name="Stevenson D.W."/>
            <person name="Thummler F."/>
            <person name="Tillich M."/>
            <person name="Villarreal Aguilar J.C."/>
            <person name="Widiez T."/>
            <person name="Wong G.K."/>
            <person name="Wymore A."/>
            <person name="Zhang Y."/>
            <person name="Zimmer A.D."/>
            <person name="Quatrano R.S."/>
            <person name="Mayer K.F.X."/>
            <person name="Goodstein D."/>
            <person name="Casacuberta J.M."/>
            <person name="Vandepoele K."/>
            <person name="Reski R."/>
            <person name="Cuming A.C."/>
            <person name="Tuskan G.A."/>
            <person name="Maumus F."/>
            <person name="Salse J."/>
            <person name="Schmutz J."/>
            <person name="Rensing S.A."/>
        </authorList>
    </citation>
    <scope>NUCLEOTIDE SEQUENCE [LARGE SCALE GENOMIC DNA]</scope>
    <source>
        <strain evidence="7 8">cv. Gransden 2004</strain>
    </source>
</reference>
<dbReference type="PaxDb" id="3218-PP1S333_41V6.1"/>
<evidence type="ECO:0000313" key="7">
    <source>
        <dbReference type="EnsemblPlants" id="Pp3c3_25110V3.1"/>
    </source>
</evidence>
<gene>
    <name evidence="7" type="primary">LOC112279538</name>
    <name evidence="6" type="ORF">PHYPA_004932</name>
</gene>
<feature type="transmembrane region" description="Helical" evidence="3">
    <location>
        <begin position="145"/>
        <end position="163"/>
    </location>
</feature>
<dbReference type="InterPro" id="IPR008972">
    <property type="entry name" value="Cupredoxin"/>
</dbReference>
<sequence>MAQGRCSAVLVVSLLLVSSAAVVHGVDHNVGGTTKWIKPDGSTVPENFYQKWASEEKFTAGDNLVFVYNPAGHSVLEVSATDYAACSTTTPIKRYATGNDIISVPAGPSYWICGIPSHCPAGQKFNITAAAGSSGPSSSVGTGNAVSILHVVAALAVALIASMSM</sequence>
<dbReference type="EnsemblPlants" id="Pp3c3_25110V3.2">
    <property type="protein sequence ID" value="Pp3c3_25110V3.2"/>
    <property type="gene ID" value="Pp3c3_25110"/>
</dbReference>
<dbReference type="PROSITE" id="PS51485">
    <property type="entry name" value="PHYTOCYANIN"/>
    <property type="match status" value="1"/>
</dbReference>
<dbReference type="RefSeq" id="XP_024369839.1">
    <property type="nucleotide sequence ID" value="XM_024514071.2"/>
</dbReference>
<dbReference type="PANTHER" id="PTHR33021">
    <property type="entry name" value="BLUE COPPER PROTEIN"/>
    <property type="match status" value="1"/>
</dbReference>
<name>A0A2K1KVZ2_PHYPA</name>
<dbReference type="PANTHER" id="PTHR33021:SF499">
    <property type="entry name" value="OS12G0150500 PROTEIN"/>
    <property type="match status" value="1"/>
</dbReference>
<feature type="domain" description="Phytocyanin" evidence="5">
    <location>
        <begin position="26"/>
        <end position="131"/>
    </location>
</feature>
<evidence type="ECO:0000313" key="6">
    <source>
        <dbReference type="EMBL" id="PNR57938.1"/>
    </source>
</evidence>
<keyword evidence="2" id="KW-0325">Glycoprotein</keyword>
<evidence type="ECO:0000256" key="3">
    <source>
        <dbReference type="SAM" id="Phobius"/>
    </source>
</evidence>
<accession>A0A2K1KVZ2</accession>
<keyword evidence="4" id="KW-0732">Signal</keyword>
<dbReference type="Pfam" id="PF02298">
    <property type="entry name" value="Cu_bind_like"/>
    <property type="match status" value="1"/>
</dbReference>
<keyword evidence="3" id="KW-0812">Transmembrane</keyword>
<dbReference type="CDD" id="cd04216">
    <property type="entry name" value="Phytocyanin"/>
    <property type="match status" value="1"/>
</dbReference>
<dbReference type="InterPro" id="IPR039391">
    <property type="entry name" value="Phytocyanin-like"/>
</dbReference>
<dbReference type="OMA" id="WICGIPS"/>
<keyword evidence="3" id="KW-1133">Transmembrane helix</keyword>
<dbReference type="Gramene" id="Pp3c3_25110V3.2">
    <property type="protein sequence ID" value="Pp3c3_25110V3.2"/>
    <property type="gene ID" value="Pp3c3_25110"/>
</dbReference>
<protein>
    <recommendedName>
        <fullName evidence="5">Phytocyanin domain-containing protein</fullName>
    </recommendedName>
</protein>
<dbReference type="OrthoDB" id="2012800at2759"/>
<dbReference type="GeneID" id="112279538"/>
<reference evidence="7" key="3">
    <citation type="submission" date="2020-12" db="UniProtKB">
        <authorList>
            <consortium name="EnsemblPlants"/>
        </authorList>
    </citation>
    <scope>IDENTIFICATION</scope>
</reference>
<dbReference type="EnsemblPlants" id="Pp3c3_25110V3.1">
    <property type="protein sequence ID" value="Pp3c3_25110V3.1"/>
    <property type="gene ID" value="Pp3c3_25110"/>
</dbReference>
<dbReference type="SUPFAM" id="SSF49503">
    <property type="entry name" value="Cupredoxins"/>
    <property type="match status" value="1"/>
</dbReference>
<evidence type="ECO:0000259" key="5">
    <source>
        <dbReference type="PROSITE" id="PS51485"/>
    </source>
</evidence>
<proteinExistence type="predicted"/>
<evidence type="ECO:0000256" key="2">
    <source>
        <dbReference type="ARBA" id="ARBA00023180"/>
    </source>
</evidence>
<dbReference type="GO" id="GO:0009055">
    <property type="term" value="F:electron transfer activity"/>
    <property type="evidence" value="ECO:0007669"/>
    <property type="project" value="InterPro"/>
</dbReference>
<organism evidence="6">
    <name type="scientific">Physcomitrium patens</name>
    <name type="common">Spreading-leaved earth moss</name>
    <name type="synonym">Physcomitrella patens</name>
    <dbReference type="NCBI Taxonomy" id="3218"/>
    <lineage>
        <taxon>Eukaryota</taxon>
        <taxon>Viridiplantae</taxon>
        <taxon>Streptophyta</taxon>
        <taxon>Embryophyta</taxon>
        <taxon>Bryophyta</taxon>
        <taxon>Bryophytina</taxon>
        <taxon>Bryopsida</taxon>
        <taxon>Funariidae</taxon>
        <taxon>Funariales</taxon>
        <taxon>Funariaceae</taxon>
        <taxon>Physcomitrium</taxon>
    </lineage>
</organism>
<feature type="chain" id="PRO_5044576481" description="Phytocyanin domain-containing protein" evidence="4">
    <location>
        <begin position="26"/>
        <end position="165"/>
    </location>
</feature>
<feature type="signal peptide" evidence="4">
    <location>
        <begin position="1"/>
        <end position="25"/>
    </location>
</feature>
<reference evidence="6 8" key="1">
    <citation type="journal article" date="2008" name="Science">
        <title>The Physcomitrella genome reveals evolutionary insights into the conquest of land by plants.</title>
        <authorList>
            <person name="Rensing S."/>
            <person name="Lang D."/>
            <person name="Zimmer A."/>
            <person name="Terry A."/>
            <person name="Salamov A."/>
            <person name="Shapiro H."/>
            <person name="Nishiyama T."/>
            <person name="Perroud P.-F."/>
            <person name="Lindquist E."/>
            <person name="Kamisugi Y."/>
            <person name="Tanahashi T."/>
            <person name="Sakakibara K."/>
            <person name="Fujita T."/>
            <person name="Oishi K."/>
            <person name="Shin-I T."/>
            <person name="Kuroki Y."/>
            <person name="Toyoda A."/>
            <person name="Suzuki Y."/>
            <person name="Hashimoto A."/>
            <person name="Yamaguchi K."/>
            <person name="Sugano A."/>
            <person name="Kohara Y."/>
            <person name="Fujiyama A."/>
            <person name="Anterola A."/>
            <person name="Aoki S."/>
            <person name="Ashton N."/>
            <person name="Barbazuk W.B."/>
            <person name="Barker E."/>
            <person name="Bennetzen J."/>
            <person name="Bezanilla M."/>
            <person name="Blankenship R."/>
            <person name="Cho S.H."/>
            <person name="Dutcher S."/>
            <person name="Estelle M."/>
            <person name="Fawcett J.A."/>
            <person name="Gundlach H."/>
            <person name="Hanada K."/>
            <person name="Heyl A."/>
            <person name="Hicks K.A."/>
            <person name="Hugh J."/>
            <person name="Lohr M."/>
            <person name="Mayer K."/>
            <person name="Melkozernov A."/>
            <person name="Murata T."/>
            <person name="Nelson D."/>
            <person name="Pils B."/>
            <person name="Prigge M."/>
            <person name="Reiss B."/>
            <person name="Renner T."/>
            <person name="Rombauts S."/>
            <person name="Rushton P."/>
            <person name="Sanderfoot A."/>
            <person name="Schween G."/>
            <person name="Shiu S.-H."/>
            <person name="Stueber K."/>
            <person name="Theodoulou F.L."/>
            <person name="Tu H."/>
            <person name="Van de Peer Y."/>
            <person name="Verrier P.J."/>
            <person name="Waters E."/>
            <person name="Wood A."/>
            <person name="Yang L."/>
            <person name="Cove D."/>
            <person name="Cuming A."/>
            <person name="Hasebe M."/>
            <person name="Lucas S."/>
            <person name="Mishler D.B."/>
            <person name="Reski R."/>
            <person name="Grigoriev I."/>
            <person name="Quatrano R.S."/>
            <person name="Boore J.L."/>
        </authorList>
    </citation>
    <scope>NUCLEOTIDE SEQUENCE [LARGE SCALE GENOMIC DNA]</scope>
    <source>
        <strain evidence="7 8">cv. Gransden 2004</strain>
    </source>
</reference>
<dbReference type="EMBL" id="ABEU02000003">
    <property type="protein sequence ID" value="PNR57938.1"/>
    <property type="molecule type" value="Genomic_DNA"/>
</dbReference>
<keyword evidence="1" id="KW-1015">Disulfide bond</keyword>
<dbReference type="Gramene" id="Pp3c3_25110V3.1">
    <property type="protein sequence ID" value="Pp3c3_25110V3.1"/>
    <property type="gene ID" value="Pp3c3_25110"/>
</dbReference>
<dbReference type="Proteomes" id="UP000006727">
    <property type="component" value="Chromosome 3"/>
</dbReference>
<dbReference type="AlphaFoldDB" id="A0A2K1KVZ2"/>
<keyword evidence="8" id="KW-1185">Reference proteome</keyword>
<dbReference type="Gene3D" id="2.60.40.420">
    <property type="entry name" value="Cupredoxins - blue copper proteins"/>
    <property type="match status" value="1"/>
</dbReference>
<dbReference type="GO" id="GO:0005886">
    <property type="term" value="C:plasma membrane"/>
    <property type="evidence" value="ECO:0000318"/>
    <property type="project" value="GO_Central"/>
</dbReference>
<keyword evidence="3" id="KW-0472">Membrane</keyword>
<dbReference type="FunFam" id="2.60.40.420:FF:000034">
    <property type="entry name" value="Cupredoxin superfamily protein"/>
    <property type="match status" value="1"/>
</dbReference>
<dbReference type="InterPro" id="IPR003245">
    <property type="entry name" value="Phytocyanin_dom"/>
</dbReference>
<dbReference type="STRING" id="3218.A0A2K1KVZ2"/>
<evidence type="ECO:0000256" key="1">
    <source>
        <dbReference type="ARBA" id="ARBA00023157"/>
    </source>
</evidence>